<comment type="caution">
    <text evidence="1">The sequence shown here is derived from an EMBL/GenBank/DDBJ whole genome shotgun (WGS) entry which is preliminary data.</text>
</comment>
<organism evidence="1 2">
    <name type="scientific">Edaphobacter modestus</name>
    <dbReference type="NCBI Taxonomy" id="388466"/>
    <lineage>
        <taxon>Bacteria</taxon>
        <taxon>Pseudomonadati</taxon>
        <taxon>Acidobacteriota</taxon>
        <taxon>Terriglobia</taxon>
        <taxon>Terriglobales</taxon>
        <taxon>Acidobacteriaceae</taxon>
        <taxon>Edaphobacter</taxon>
    </lineage>
</organism>
<protein>
    <submittedName>
        <fullName evidence="1">Uncharacterized protein</fullName>
    </submittedName>
</protein>
<name>A0A4Q7Y022_9BACT</name>
<accession>A0A4Q7Y022</accession>
<gene>
    <name evidence="1" type="ORF">BDD14_6408</name>
</gene>
<dbReference type="EMBL" id="SHKW01000007">
    <property type="protein sequence ID" value="RZU29788.1"/>
    <property type="molecule type" value="Genomic_DNA"/>
</dbReference>
<reference evidence="1 2" key="1">
    <citation type="submission" date="2019-02" db="EMBL/GenBank/DDBJ databases">
        <title>Genomic Encyclopedia of Archaeal and Bacterial Type Strains, Phase II (KMG-II): from individual species to whole genera.</title>
        <authorList>
            <person name="Goeker M."/>
        </authorList>
    </citation>
    <scope>NUCLEOTIDE SEQUENCE [LARGE SCALE GENOMIC DNA]</scope>
    <source>
        <strain evidence="1 2">DSM 18101</strain>
    </source>
</reference>
<sequence>MSNTTANPYRISLTEMLKQEGRTFEAMAEEVMLGIGEQRNRKLA</sequence>
<dbReference type="AlphaFoldDB" id="A0A4Q7Y022"/>
<keyword evidence="2" id="KW-1185">Reference proteome</keyword>
<evidence type="ECO:0000313" key="1">
    <source>
        <dbReference type="EMBL" id="RZU29788.1"/>
    </source>
</evidence>
<proteinExistence type="predicted"/>
<dbReference type="RefSeq" id="WP_278045559.1">
    <property type="nucleotide sequence ID" value="NZ_SHKW01000007.1"/>
</dbReference>
<evidence type="ECO:0000313" key="2">
    <source>
        <dbReference type="Proteomes" id="UP000292958"/>
    </source>
</evidence>
<dbReference type="Proteomes" id="UP000292958">
    <property type="component" value="Unassembled WGS sequence"/>
</dbReference>